<evidence type="ECO:0000256" key="1">
    <source>
        <dbReference type="SAM" id="MobiDB-lite"/>
    </source>
</evidence>
<dbReference type="EMBL" id="NQVE01000033">
    <property type="protein sequence ID" value="RAL52553.1"/>
    <property type="molecule type" value="Genomic_DNA"/>
</dbReference>
<keyword evidence="3" id="KW-1185">Reference proteome</keyword>
<comment type="caution">
    <text evidence="2">The sequence shown here is derived from an EMBL/GenBank/DDBJ whole genome shotgun (WGS) entry which is preliminary data.</text>
</comment>
<protein>
    <submittedName>
        <fullName evidence="2">Uncharacterized protein</fullName>
    </submittedName>
</protein>
<gene>
    <name evidence="2" type="ORF">DM860_017247</name>
</gene>
<dbReference type="Proteomes" id="UP000249390">
    <property type="component" value="Unassembled WGS sequence"/>
</dbReference>
<accession>A0A328E7T4</accession>
<sequence length="113" mass="13007">MGPERFLRPRRSRNWRAVKLAMEGVRVPERVVLRTPQFTVANRPGRDSATTWRVRSQDRPSHEQQSMRGSHDWSRRGGSAAVMLPRKSIRAFPSLGLHSVSCGSKEREMLKKK</sequence>
<organism evidence="2 3">
    <name type="scientific">Cuscuta australis</name>
    <dbReference type="NCBI Taxonomy" id="267555"/>
    <lineage>
        <taxon>Eukaryota</taxon>
        <taxon>Viridiplantae</taxon>
        <taxon>Streptophyta</taxon>
        <taxon>Embryophyta</taxon>
        <taxon>Tracheophyta</taxon>
        <taxon>Spermatophyta</taxon>
        <taxon>Magnoliopsida</taxon>
        <taxon>eudicotyledons</taxon>
        <taxon>Gunneridae</taxon>
        <taxon>Pentapetalae</taxon>
        <taxon>asterids</taxon>
        <taxon>lamiids</taxon>
        <taxon>Solanales</taxon>
        <taxon>Convolvulaceae</taxon>
        <taxon>Cuscuteae</taxon>
        <taxon>Cuscuta</taxon>
        <taxon>Cuscuta subgen. Grammica</taxon>
        <taxon>Cuscuta sect. Cleistogrammica</taxon>
    </lineage>
</organism>
<proteinExistence type="predicted"/>
<name>A0A328E7T4_9ASTE</name>
<feature type="region of interest" description="Disordered" evidence="1">
    <location>
        <begin position="41"/>
        <end position="79"/>
    </location>
</feature>
<evidence type="ECO:0000313" key="2">
    <source>
        <dbReference type="EMBL" id="RAL52553.1"/>
    </source>
</evidence>
<evidence type="ECO:0000313" key="3">
    <source>
        <dbReference type="Proteomes" id="UP000249390"/>
    </source>
</evidence>
<reference evidence="2 3" key="1">
    <citation type="submission" date="2018-06" db="EMBL/GenBank/DDBJ databases">
        <title>The Genome of Cuscuta australis (Dodder) Provides Insight into the Evolution of Plant Parasitism.</title>
        <authorList>
            <person name="Liu H."/>
        </authorList>
    </citation>
    <scope>NUCLEOTIDE SEQUENCE [LARGE SCALE GENOMIC DNA]</scope>
    <source>
        <strain evidence="3">cv. Yunnan</strain>
        <tissue evidence="2">Vines</tissue>
    </source>
</reference>
<dbReference type="AlphaFoldDB" id="A0A328E7T4"/>